<dbReference type="GO" id="GO:0005524">
    <property type="term" value="F:ATP binding"/>
    <property type="evidence" value="ECO:0007669"/>
    <property type="project" value="UniProtKB-KW"/>
</dbReference>
<keyword evidence="1" id="KW-0547">Nucleotide-binding</keyword>
<dbReference type="Proteomes" id="UP000069241">
    <property type="component" value="Chromosome"/>
</dbReference>
<keyword evidence="5" id="KW-0804">Transcription</keyword>
<reference evidence="8" key="1">
    <citation type="submission" date="2016-02" db="EMBL/GenBank/DDBJ databases">
        <authorList>
            <person name="Holder M.E."/>
            <person name="Ajami N.J."/>
            <person name="Petrosino J.F."/>
        </authorList>
    </citation>
    <scope>NUCLEOTIDE SEQUENCE [LARGE SCALE GENOMIC DNA]</scope>
    <source>
        <strain evidence="8">CCUG 45958</strain>
    </source>
</reference>
<dbReference type="RefSeq" id="WP_062254569.1">
    <property type="nucleotide sequence ID" value="NZ_CP014229.1"/>
</dbReference>
<dbReference type="EMBL" id="CP014229">
    <property type="protein sequence ID" value="AMD91409.1"/>
    <property type="molecule type" value="Genomic_DNA"/>
</dbReference>
<sequence>MSFVNGNMQLVGQSPAICRLREQIGKVAAMDAVVLVQGESGTGKELVARAIHMQSPRQQKAFVAINCGAIPESLTESILFGYEGGAFSGAHSAGQTGLLEKANGGTLFLDEAGEMPPSLQAKMLRTLQNYKIRRVGGSQVCQLDVRIVAASNRNLRDAVKSGRFREDLFYRLDVIPLIVPPLRERQGDIRLLVEFFLESYSAARGIRYEISSGLLKKFEAYAWPGNVRELKNFVEYGICFSEDGRLTKKLLEPRFALVGAPECSGARVVRRRKPAFDATHLETLLRRYGRSTEGKKAVARQMGISLATLYRHLRRDQEDGAR</sequence>
<evidence type="ECO:0000256" key="5">
    <source>
        <dbReference type="ARBA" id="ARBA00023163"/>
    </source>
</evidence>
<gene>
    <name evidence="7" type="ORF">AXF13_15445</name>
</gene>
<accession>A0A0X8JMC4</accession>
<evidence type="ECO:0000256" key="2">
    <source>
        <dbReference type="ARBA" id="ARBA00022840"/>
    </source>
</evidence>
<dbReference type="InterPro" id="IPR009057">
    <property type="entry name" value="Homeodomain-like_sf"/>
</dbReference>
<dbReference type="FunFam" id="3.40.50.300:FF:000006">
    <property type="entry name" value="DNA-binding transcriptional regulator NtrC"/>
    <property type="match status" value="1"/>
</dbReference>
<dbReference type="SMART" id="SM00382">
    <property type="entry name" value="AAA"/>
    <property type="match status" value="1"/>
</dbReference>
<evidence type="ECO:0000256" key="1">
    <source>
        <dbReference type="ARBA" id="ARBA00022741"/>
    </source>
</evidence>
<feature type="domain" description="Sigma-54 factor interaction" evidence="6">
    <location>
        <begin position="10"/>
        <end position="239"/>
    </location>
</feature>
<dbReference type="InterPro" id="IPR058031">
    <property type="entry name" value="AAA_lid_NorR"/>
</dbReference>
<dbReference type="PROSITE" id="PS00688">
    <property type="entry name" value="SIGMA54_INTERACT_3"/>
    <property type="match status" value="1"/>
</dbReference>
<dbReference type="InterPro" id="IPR027417">
    <property type="entry name" value="P-loop_NTPase"/>
</dbReference>
<keyword evidence="2" id="KW-0067">ATP-binding</keyword>
<dbReference type="Gene3D" id="3.40.50.300">
    <property type="entry name" value="P-loop containing nucleotide triphosphate hydrolases"/>
    <property type="match status" value="1"/>
</dbReference>
<dbReference type="SUPFAM" id="SSF46689">
    <property type="entry name" value="Homeodomain-like"/>
    <property type="match status" value="1"/>
</dbReference>
<dbReference type="InterPro" id="IPR003593">
    <property type="entry name" value="AAA+_ATPase"/>
</dbReference>
<dbReference type="PROSITE" id="PS00675">
    <property type="entry name" value="SIGMA54_INTERACT_1"/>
    <property type="match status" value="1"/>
</dbReference>
<keyword evidence="8" id="KW-1185">Reference proteome</keyword>
<dbReference type="PROSITE" id="PS50045">
    <property type="entry name" value="SIGMA54_INTERACT_4"/>
    <property type="match status" value="1"/>
</dbReference>
<evidence type="ECO:0000256" key="4">
    <source>
        <dbReference type="ARBA" id="ARBA00023125"/>
    </source>
</evidence>
<dbReference type="KEGG" id="dfi:AXF13_15445"/>
<keyword evidence="4" id="KW-0238">DNA-binding</keyword>
<dbReference type="InterPro" id="IPR002078">
    <property type="entry name" value="Sigma_54_int"/>
</dbReference>
<organism evidence="7 8">
    <name type="scientific">Desulfovibrio fairfieldensis</name>
    <dbReference type="NCBI Taxonomy" id="44742"/>
    <lineage>
        <taxon>Bacteria</taxon>
        <taxon>Pseudomonadati</taxon>
        <taxon>Thermodesulfobacteriota</taxon>
        <taxon>Desulfovibrionia</taxon>
        <taxon>Desulfovibrionales</taxon>
        <taxon>Desulfovibrionaceae</taxon>
        <taxon>Desulfovibrio</taxon>
    </lineage>
</organism>
<dbReference type="PANTHER" id="PTHR32071:SF117">
    <property type="entry name" value="PTS-DEPENDENT DIHYDROXYACETONE KINASE OPERON REGULATORY PROTEIN-RELATED"/>
    <property type="match status" value="1"/>
</dbReference>
<evidence type="ECO:0000256" key="3">
    <source>
        <dbReference type="ARBA" id="ARBA00023015"/>
    </source>
</evidence>
<proteinExistence type="predicted"/>
<dbReference type="InterPro" id="IPR025662">
    <property type="entry name" value="Sigma_54_int_dom_ATP-bd_1"/>
</dbReference>
<evidence type="ECO:0000313" key="8">
    <source>
        <dbReference type="Proteomes" id="UP000069241"/>
    </source>
</evidence>
<dbReference type="SUPFAM" id="SSF52540">
    <property type="entry name" value="P-loop containing nucleoside triphosphate hydrolases"/>
    <property type="match status" value="1"/>
</dbReference>
<keyword evidence="3" id="KW-0805">Transcription regulation</keyword>
<dbReference type="InterPro" id="IPR025944">
    <property type="entry name" value="Sigma_54_int_dom_CS"/>
</dbReference>
<name>A0A0X8JMC4_9BACT</name>
<protein>
    <submittedName>
        <fullName evidence="7">Fis family transcriptional regulator</fullName>
    </submittedName>
</protein>
<evidence type="ECO:0000313" key="7">
    <source>
        <dbReference type="EMBL" id="AMD91409.1"/>
    </source>
</evidence>
<dbReference type="Gene3D" id="1.10.8.60">
    <property type="match status" value="1"/>
</dbReference>
<dbReference type="AlphaFoldDB" id="A0A0X8JMC4"/>
<evidence type="ECO:0000259" key="6">
    <source>
        <dbReference type="PROSITE" id="PS50045"/>
    </source>
</evidence>
<dbReference type="Pfam" id="PF25601">
    <property type="entry name" value="AAA_lid_14"/>
    <property type="match status" value="1"/>
</dbReference>
<dbReference type="GO" id="GO:0006355">
    <property type="term" value="P:regulation of DNA-templated transcription"/>
    <property type="evidence" value="ECO:0007669"/>
    <property type="project" value="InterPro"/>
</dbReference>
<dbReference type="Pfam" id="PF00158">
    <property type="entry name" value="Sigma54_activat"/>
    <property type="match status" value="1"/>
</dbReference>
<dbReference type="PANTHER" id="PTHR32071">
    <property type="entry name" value="TRANSCRIPTIONAL REGULATORY PROTEIN"/>
    <property type="match status" value="1"/>
</dbReference>
<dbReference type="CDD" id="cd00009">
    <property type="entry name" value="AAA"/>
    <property type="match status" value="1"/>
</dbReference>
<dbReference type="GO" id="GO:0003677">
    <property type="term" value="F:DNA binding"/>
    <property type="evidence" value="ECO:0007669"/>
    <property type="project" value="UniProtKB-KW"/>
</dbReference>